<dbReference type="InParanoid" id="A0A554MWI9"/>
<feature type="region of interest" description="Disordered" evidence="1">
    <location>
        <begin position="25"/>
        <end position="61"/>
    </location>
</feature>
<organism evidence="2 3">
    <name type="scientific">Haloglomus irregulare</name>
    <dbReference type="NCBI Taxonomy" id="2234134"/>
    <lineage>
        <taxon>Archaea</taxon>
        <taxon>Methanobacteriati</taxon>
        <taxon>Methanobacteriota</taxon>
        <taxon>Stenosarchaea group</taxon>
        <taxon>Halobacteria</taxon>
        <taxon>Halobacteriales</taxon>
        <taxon>Natronomonadaceae</taxon>
        <taxon>Haloglomus</taxon>
    </lineage>
</organism>
<dbReference type="InterPro" id="IPR013211">
    <property type="entry name" value="LVIVD"/>
</dbReference>
<dbReference type="Pfam" id="PF08309">
    <property type="entry name" value="LVIVD"/>
    <property type="match status" value="2"/>
</dbReference>
<dbReference type="InterPro" id="IPR006311">
    <property type="entry name" value="TAT_signal"/>
</dbReference>
<sequence>MADEDPTERTRRSLLQLGAGVLGLGAIGSVSGHPGTDGGKGRDSGIDGPGGEPFGLDEGNPFRRAEEVGYHSLGDVGPARTAGQEAQRHDGDTNAEVRVHGDIAVTSFRASGSEDPGRRLAVLDISEFNDASNPAELRDAEFTVHSILRNVGAESNLATDIKLSDDGNYAFVGTQALVPVDGGSNGTVNLSDPFARPEATGGVVAVDISDPARPRTVDVVDGAFSTGVHNLFHHRIDGTEYVFACKNVGLLSPDSGVYVLRFDRGPGKLTLVNRWTADGNTVRGGVGARHGLSYVHDIEVQDDPRNGRPTAYVADWDRGLRVLDVSDPTDIEHIGQFDMNQSHFAAPFPDVVETPDGGTKRVAVTSHEEPDERFDQRSSVIYNTPHQDKTNPNSTGTVFLVDCDGVYPDDPGDDVRAPGDGPKQLGELTNWTWRNVDTDDDVAFEDIEQSTFSFQLSPHNSQVARHELGGQERFVIHQGHYHGGVRYLEVSPGEQNGLTAVDGGTPGAEGRRSYRPTENPNVDGRDGSRTIGWINNTTDWDLVDEGHARPRNEETADLSPDVWSTVEHNGVSYSGDRGAGVYATRFKPVDLTAPRPPLEVERSDDGTVYRANATNRVDITVRAFERDGGAGVTVRDRMPSGYEVAGTGDVAYETYDQGNRTAVEFDAEVDPGETRTFTYFVRMDDGAGGETLGPVEVSGDGESWAAVGGTADTNGNAGVDTGP</sequence>
<evidence type="ECO:0000313" key="2">
    <source>
        <dbReference type="EMBL" id="TSD09492.1"/>
    </source>
</evidence>
<dbReference type="EMBL" id="QMDX01000012">
    <property type="protein sequence ID" value="TSD09492.1"/>
    <property type="molecule type" value="Genomic_DNA"/>
</dbReference>
<dbReference type="RefSeq" id="WP_144263002.1">
    <property type="nucleotide sequence ID" value="NZ_QMDX01000012.1"/>
</dbReference>
<evidence type="ECO:0000313" key="3">
    <source>
        <dbReference type="Proteomes" id="UP000319894"/>
    </source>
</evidence>
<comment type="caution">
    <text evidence="2">The sequence shown here is derived from an EMBL/GenBank/DDBJ whole genome shotgun (WGS) entry which is preliminary data.</text>
</comment>
<dbReference type="AlphaFoldDB" id="A0A554MWI9"/>
<dbReference type="PROSITE" id="PS51318">
    <property type="entry name" value="TAT"/>
    <property type="match status" value="1"/>
</dbReference>
<accession>A0A554MWI9</accession>
<feature type="compositionally biased region" description="Basic and acidic residues" evidence="1">
    <location>
        <begin position="86"/>
        <end position="95"/>
    </location>
</feature>
<feature type="region of interest" description="Disordered" evidence="1">
    <location>
        <begin position="690"/>
        <end position="723"/>
    </location>
</feature>
<name>A0A554MWI9_9EURY</name>
<keyword evidence="3" id="KW-1185">Reference proteome</keyword>
<evidence type="ECO:0000256" key="1">
    <source>
        <dbReference type="SAM" id="MobiDB-lite"/>
    </source>
</evidence>
<dbReference type="OrthoDB" id="134269at2157"/>
<protein>
    <submittedName>
        <fullName evidence="2">Uncharacterized protein</fullName>
    </submittedName>
</protein>
<gene>
    <name evidence="2" type="ORF">DP107_15220</name>
</gene>
<feature type="region of interest" description="Disordered" evidence="1">
    <location>
        <begin position="73"/>
        <end position="95"/>
    </location>
</feature>
<dbReference type="Proteomes" id="UP000319894">
    <property type="component" value="Unassembled WGS sequence"/>
</dbReference>
<proteinExistence type="predicted"/>
<feature type="region of interest" description="Disordered" evidence="1">
    <location>
        <begin position="500"/>
        <end position="527"/>
    </location>
</feature>
<reference evidence="2 3" key="1">
    <citation type="submission" date="2018-06" db="EMBL/GenBank/DDBJ databases">
        <title>Natronomonas sp. F16-60 a new haloarchaeon isolated from a solar saltern of Isla Cristina, Huelva, Spain.</title>
        <authorList>
            <person name="Duran-Viseras A."/>
            <person name="Sanchez-Porro C."/>
            <person name="Ventosa A."/>
        </authorList>
    </citation>
    <scope>NUCLEOTIDE SEQUENCE [LARGE SCALE GENOMIC DNA]</scope>
    <source>
        <strain evidence="2 3">F16-60</strain>
    </source>
</reference>